<dbReference type="GeneID" id="37619813"/>
<dbReference type="EMBL" id="KT598226">
    <property type="protein sequence ID" value="ALM62224.1"/>
    <property type="molecule type" value="Genomic_RNA"/>
</dbReference>
<reference evidence="1 2" key="1">
    <citation type="journal article" date="2016" name="Virus Res.">
        <title>Novel mycoviruses discovered from metatranscriptomics survey of soybean phyllosphere phytobiomes.</title>
        <authorList>
            <person name="Marzano S.Y."/>
            <person name="Domier L.L."/>
        </authorList>
    </citation>
    <scope>NUCLEOTIDE SEQUENCE [LARGE SCALE GENOMIC DNA]</scope>
    <source>
        <strain evidence="1">SaNSRV1-1</strain>
    </source>
</reference>
<dbReference type="OrthoDB" id="34024at10239"/>
<name>A0A0S1WF58_9VIRU</name>
<dbReference type="RefSeq" id="YP_009508375.1">
    <property type="nucleotide sequence ID" value="NC_038979.1"/>
</dbReference>
<accession>A0A0S1WF58</accession>
<keyword evidence="2" id="KW-1185">Reference proteome</keyword>
<dbReference type="Proteomes" id="UP000240336">
    <property type="component" value="Segment"/>
</dbReference>
<proteinExistence type="predicted"/>
<dbReference type="KEGG" id="vg:37619813"/>
<organism evidence="1 2">
    <name type="scientific">Soybean leaf-associated mycoflexivirus 1</name>
    <dbReference type="NCBI Taxonomy" id="1719047"/>
    <lineage>
        <taxon>Viruses</taxon>
        <taxon>Riboviria</taxon>
        <taxon>Orthornavirae</taxon>
        <taxon>Kitrinoviricota</taxon>
        <taxon>Alsuviricetes</taxon>
        <taxon>Tymovirales</taxon>
        <taxon>Deltaflexiviridae</taxon>
        <taxon>Deltaflexivirus</taxon>
        <taxon>Deltaflexivirus glycinis</taxon>
        <taxon>Soybean-associated deltaflexivirus 1</taxon>
    </lineage>
</organism>
<evidence type="ECO:0000313" key="1">
    <source>
        <dbReference type="EMBL" id="ALM62224.1"/>
    </source>
</evidence>
<evidence type="ECO:0000313" key="2">
    <source>
        <dbReference type="Proteomes" id="UP000240336"/>
    </source>
</evidence>
<protein>
    <submittedName>
        <fullName evidence="1">Uncharacterized protein</fullName>
    </submittedName>
</protein>
<sequence length="184" mass="19669">MAIAATDAQLPALTAGVSGLDVASLSLPREIEIPFIQNFLPMVVKKLSWATGEVNIMMAPFETVKFVSLSFSVEVSGQTGKLQFAATTSSDPPDSEDDWIGATVFQRFSGNAHGDTYAEYVFPSRHPFGLELKATTLGNDPPNFFFRFKGGTGCTASIRGKLVIRGGGHGIIKATRLIDVTPKA</sequence>